<name>A0A4R7F432_9FLAO</name>
<dbReference type="PROSITE" id="PS51257">
    <property type="entry name" value="PROKAR_LIPOPROTEIN"/>
    <property type="match status" value="1"/>
</dbReference>
<feature type="signal peptide" evidence="1">
    <location>
        <begin position="1"/>
        <end position="25"/>
    </location>
</feature>
<sequence length="312" mass="35003">MKFSHIFNKVLAGVLLSLGCAEMHAQQDPQYTHHMYNTININPAYAGSRGVLSVFGLHRTQWVGLDGAPRTNAFSIHTPIQNSGLGVGLGFVNDRLGVMEENTISVDLSYTIDLNHRGSKLSFGIKGSGNLLNVEYSRLNQLNQGDPLLVYDIENEFSPNIGAGVYWHNNKSYIGLSVPSFLENKRFENGSVYSSMNQRMHFFLMGGHVFDLNPTLKFKPAALLKIVEGAPVQADITANFLIHEFLTLGAAYRWDAAWSGLVGFQLTDGLFIGYSYDAETTKLARYNKGSHEVFLRFELFNRYRRVNSPRFY</sequence>
<dbReference type="RefSeq" id="WP_133711521.1">
    <property type="nucleotide sequence ID" value="NZ_SOAG01000002.1"/>
</dbReference>
<evidence type="ECO:0000313" key="2">
    <source>
        <dbReference type="EMBL" id="TDS65296.1"/>
    </source>
</evidence>
<dbReference type="Proteomes" id="UP000295215">
    <property type="component" value="Unassembled WGS sequence"/>
</dbReference>
<dbReference type="AlphaFoldDB" id="A0A4R7F432"/>
<feature type="chain" id="PRO_5020594087" evidence="1">
    <location>
        <begin position="26"/>
        <end position="312"/>
    </location>
</feature>
<organism evidence="2 3">
    <name type="scientific">Myroides indicus</name>
    <dbReference type="NCBI Taxonomy" id="1323422"/>
    <lineage>
        <taxon>Bacteria</taxon>
        <taxon>Pseudomonadati</taxon>
        <taxon>Bacteroidota</taxon>
        <taxon>Flavobacteriia</taxon>
        <taxon>Flavobacteriales</taxon>
        <taxon>Flavobacteriaceae</taxon>
        <taxon>Myroides</taxon>
    </lineage>
</organism>
<keyword evidence="3" id="KW-1185">Reference proteome</keyword>
<dbReference type="Pfam" id="PF11751">
    <property type="entry name" value="PorP_SprF"/>
    <property type="match status" value="1"/>
</dbReference>
<reference evidence="2 3" key="1">
    <citation type="submission" date="2019-03" db="EMBL/GenBank/DDBJ databases">
        <title>Genomic Encyclopedia of Archaeal and Bacterial Type Strains, Phase II (KMG-II): from individual species to whole genera.</title>
        <authorList>
            <person name="Goeker M."/>
        </authorList>
    </citation>
    <scope>NUCLEOTIDE SEQUENCE [LARGE SCALE GENOMIC DNA]</scope>
    <source>
        <strain evidence="2 3">DSM 28213</strain>
    </source>
</reference>
<dbReference type="InterPro" id="IPR019861">
    <property type="entry name" value="PorP/SprF_Bacteroidetes"/>
</dbReference>
<keyword evidence="1" id="KW-0732">Signal</keyword>
<protein>
    <submittedName>
        <fullName evidence="2">Type IX secretion system PorP/SprF family membrane protein</fullName>
    </submittedName>
</protein>
<evidence type="ECO:0000256" key="1">
    <source>
        <dbReference type="SAM" id="SignalP"/>
    </source>
</evidence>
<gene>
    <name evidence="2" type="ORF">C8P70_10278</name>
</gene>
<dbReference type="NCBIfam" id="TIGR03519">
    <property type="entry name" value="T9SS_PorP_fam"/>
    <property type="match status" value="1"/>
</dbReference>
<evidence type="ECO:0000313" key="3">
    <source>
        <dbReference type="Proteomes" id="UP000295215"/>
    </source>
</evidence>
<dbReference type="OrthoDB" id="1114455at2"/>
<dbReference type="EMBL" id="SOAG01000002">
    <property type="protein sequence ID" value="TDS65296.1"/>
    <property type="molecule type" value="Genomic_DNA"/>
</dbReference>
<accession>A0A4R7F432</accession>
<comment type="caution">
    <text evidence="2">The sequence shown here is derived from an EMBL/GenBank/DDBJ whole genome shotgun (WGS) entry which is preliminary data.</text>
</comment>
<proteinExistence type="predicted"/>